<protein>
    <submittedName>
        <fullName evidence="3">AKT-interacting protein</fullName>
    </submittedName>
</protein>
<dbReference type="InterPro" id="IPR000608">
    <property type="entry name" value="UBC"/>
</dbReference>
<feature type="compositionally biased region" description="Pro residues" evidence="1">
    <location>
        <begin position="1"/>
        <end position="12"/>
    </location>
</feature>
<dbReference type="EMBL" id="BLXT01002238">
    <property type="protein sequence ID" value="GFN92195.1"/>
    <property type="molecule type" value="Genomic_DNA"/>
</dbReference>
<evidence type="ECO:0000256" key="1">
    <source>
        <dbReference type="SAM" id="MobiDB-lite"/>
    </source>
</evidence>
<dbReference type="SUPFAM" id="SSF54495">
    <property type="entry name" value="UBC-like"/>
    <property type="match status" value="1"/>
</dbReference>
<organism evidence="3 4">
    <name type="scientific">Plakobranchus ocellatus</name>
    <dbReference type="NCBI Taxonomy" id="259542"/>
    <lineage>
        <taxon>Eukaryota</taxon>
        <taxon>Metazoa</taxon>
        <taxon>Spiralia</taxon>
        <taxon>Lophotrochozoa</taxon>
        <taxon>Mollusca</taxon>
        <taxon>Gastropoda</taxon>
        <taxon>Heterobranchia</taxon>
        <taxon>Euthyneura</taxon>
        <taxon>Panpulmonata</taxon>
        <taxon>Sacoglossa</taxon>
        <taxon>Placobranchoidea</taxon>
        <taxon>Plakobranchidae</taxon>
        <taxon>Plakobranchus</taxon>
    </lineage>
</organism>
<sequence length="269" mass="31157">MMSASPSPPPRPSGGDGRQLPSIPNNSTPYTIHQNSSRMNNHNNRGSNGFGPFFQEYSMMAEYTQLQQQKIPGVYVMPCAKTPLVWSGLIFIRQGLYQSAALRFTLTIPDNYPDGSCPKFVFEFPVFHPLVNPETGELDVTRAFPRWRRNINHLWQVILYAKRVFYKVDTKSPLNMEAATLFENDMNTFKQRLAKNIEQCKERLYQPPSLDDPFALRFSQWNEAVHPDSKKQMLQTSQVSEKSNFFLPLHTILPSADLPTFRFRWEKFR</sequence>
<dbReference type="Pfam" id="PF00179">
    <property type="entry name" value="UQ_con"/>
    <property type="match status" value="1"/>
</dbReference>
<accession>A0AAV3YYP7</accession>
<dbReference type="Proteomes" id="UP000735302">
    <property type="component" value="Unassembled WGS sequence"/>
</dbReference>
<dbReference type="PANTHER" id="PTHR24067">
    <property type="entry name" value="UBIQUITIN-CONJUGATING ENZYME E2"/>
    <property type="match status" value="1"/>
</dbReference>
<evidence type="ECO:0000313" key="4">
    <source>
        <dbReference type="Proteomes" id="UP000735302"/>
    </source>
</evidence>
<feature type="region of interest" description="Disordered" evidence="1">
    <location>
        <begin position="1"/>
        <end position="47"/>
    </location>
</feature>
<evidence type="ECO:0000259" key="2">
    <source>
        <dbReference type="PROSITE" id="PS50127"/>
    </source>
</evidence>
<feature type="domain" description="UBC core" evidence="2">
    <location>
        <begin position="54"/>
        <end position="202"/>
    </location>
</feature>
<evidence type="ECO:0000313" key="3">
    <source>
        <dbReference type="EMBL" id="GFN92195.1"/>
    </source>
</evidence>
<dbReference type="InterPro" id="IPR016135">
    <property type="entry name" value="UBQ-conjugating_enzyme/RWD"/>
</dbReference>
<reference evidence="3 4" key="1">
    <citation type="journal article" date="2021" name="Elife">
        <title>Chloroplast acquisition without the gene transfer in kleptoplastic sea slugs, Plakobranchus ocellatus.</title>
        <authorList>
            <person name="Maeda T."/>
            <person name="Takahashi S."/>
            <person name="Yoshida T."/>
            <person name="Shimamura S."/>
            <person name="Takaki Y."/>
            <person name="Nagai Y."/>
            <person name="Toyoda A."/>
            <person name="Suzuki Y."/>
            <person name="Arimoto A."/>
            <person name="Ishii H."/>
            <person name="Satoh N."/>
            <person name="Nishiyama T."/>
            <person name="Hasebe M."/>
            <person name="Maruyama T."/>
            <person name="Minagawa J."/>
            <person name="Obokata J."/>
            <person name="Shigenobu S."/>
        </authorList>
    </citation>
    <scope>NUCLEOTIDE SEQUENCE [LARGE SCALE GENOMIC DNA]</scope>
</reference>
<feature type="compositionally biased region" description="Polar residues" evidence="1">
    <location>
        <begin position="22"/>
        <end position="47"/>
    </location>
</feature>
<gene>
    <name evidence="3" type="ORF">PoB_001870100</name>
</gene>
<proteinExistence type="predicted"/>
<dbReference type="AlphaFoldDB" id="A0AAV3YYP7"/>
<comment type="caution">
    <text evidence="3">The sequence shown here is derived from an EMBL/GenBank/DDBJ whole genome shotgun (WGS) entry which is preliminary data.</text>
</comment>
<name>A0AAV3YYP7_9GAST</name>
<keyword evidence="4" id="KW-1185">Reference proteome</keyword>
<dbReference type="CDD" id="cd23814">
    <property type="entry name" value="UEV_AKTIP"/>
    <property type="match status" value="1"/>
</dbReference>
<dbReference type="SMART" id="SM00212">
    <property type="entry name" value="UBCc"/>
    <property type="match status" value="1"/>
</dbReference>
<dbReference type="InterPro" id="IPR050113">
    <property type="entry name" value="Ub_conjugating_enzyme"/>
</dbReference>
<dbReference type="Gene3D" id="3.10.110.10">
    <property type="entry name" value="Ubiquitin Conjugating Enzyme"/>
    <property type="match status" value="1"/>
</dbReference>
<dbReference type="PROSITE" id="PS50127">
    <property type="entry name" value="UBC_2"/>
    <property type="match status" value="1"/>
</dbReference>